<dbReference type="VEuPathDB" id="FungiDB:jhhlp_006010"/>
<proteinExistence type="predicted"/>
<dbReference type="InParanoid" id="A0A2N3N4Q3"/>
<feature type="compositionally biased region" description="Polar residues" evidence="1">
    <location>
        <begin position="83"/>
        <end position="93"/>
    </location>
</feature>
<evidence type="ECO:0000313" key="2">
    <source>
        <dbReference type="EMBL" id="PKS07407.1"/>
    </source>
</evidence>
<dbReference type="OrthoDB" id="4567934at2759"/>
<evidence type="ECO:0000256" key="1">
    <source>
        <dbReference type="SAM" id="MobiDB-lite"/>
    </source>
</evidence>
<reference evidence="2 3" key="1">
    <citation type="journal article" date="2017" name="G3 (Bethesda)">
        <title>First Draft Genome Sequence of the Pathogenic Fungus Lomentospora prolificans (Formerly Scedosporium prolificans).</title>
        <authorList>
            <person name="Luo R."/>
            <person name="Zimin A."/>
            <person name="Workman R."/>
            <person name="Fan Y."/>
            <person name="Pertea G."/>
            <person name="Grossman N."/>
            <person name="Wear M.P."/>
            <person name="Jia B."/>
            <person name="Miller H."/>
            <person name="Casadevall A."/>
            <person name="Timp W."/>
            <person name="Zhang S.X."/>
            <person name="Salzberg S.L."/>
        </authorList>
    </citation>
    <scope>NUCLEOTIDE SEQUENCE [LARGE SCALE GENOMIC DNA]</scope>
    <source>
        <strain evidence="2 3">JHH-5317</strain>
    </source>
</reference>
<dbReference type="Proteomes" id="UP000233524">
    <property type="component" value="Unassembled WGS sequence"/>
</dbReference>
<feature type="compositionally biased region" description="Basic and acidic residues" evidence="1">
    <location>
        <begin position="1"/>
        <end position="29"/>
    </location>
</feature>
<comment type="caution">
    <text evidence="2">The sequence shown here is derived from an EMBL/GenBank/DDBJ whole genome shotgun (WGS) entry which is preliminary data.</text>
</comment>
<gene>
    <name evidence="2" type="ORF">jhhlp_006010</name>
</gene>
<organism evidence="2 3">
    <name type="scientific">Lomentospora prolificans</name>
    <dbReference type="NCBI Taxonomy" id="41688"/>
    <lineage>
        <taxon>Eukaryota</taxon>
        <taxon>Fungi</taxon>
        <taxon>Dikarya</taxon>
        <taxon>Ascomycota</taxon>
        <taxon>Pezizomycotina</taxon>
        <taxon>Sordariomycetes</taxon>
        <taxon>Hypocreomycetidae</taxon>
        <taxon>Microascales</taxon>
        <taxon>Microascaceae</taxon>
        <taxon>Lomentospora</taxon>
    </lineage>
</organism>
<dbReference type="EMBL" id="NLAX01000701">
    <property type="protein sequence ID" value="PKS07407.1"/>
    <property type="molecule type" value="Genomic_DNA"/>
</dbReference>
<sequence length="126" mass="13646">MDKGEASQRHDLPYTDTNDRLDHSHHSTALDDGGASKAGAHDGRPAARKNLQSNHYLAAACTSQSSQSYFSFAPLTTGPLSTELTYSPSFRQTSEPRPEMSRLRGGGLSLGFDCCGGSCRFYKHCC</sequence>
<feature type="region of interest" description="Disordered" evidence="1">
    <location>
        <begin position="83"/>
        <end position="102"/>
    </location>
</feature>
<protein>
    <submittedName>
        <fullName evidence="2">Uncharacterized protein</fullName>
    </submittedName>
</protein>
<evidence type="ECO:0000313" key="3">
    <source>
        <dbReference type="Proteomes" id="UP000233524"/>
    </source>
</evidence>
<accession>A0A2N3N4Q3</accession>
<dbReference type="AlphaFoldDB" id="A0A2N3N4Q3"/>
<name>A0A2N3N4Q3_9PEZI</name>
<keyword evidence="3" id="KW-1185">Reference proteome</keyword>
<feature type="region of interest" description="Disordered" evidence="1">
    <location>
        <begin position="1"/>
        <end position="49"/>
    </location>
</feature>